<comment type="caution">
    <text evidence="1">The sequence shown here is derived from an EMBL/GenBank/DDBJ whole genome shotgun (WGS) entry which is preliminary data.</text>
</comment>
<accession>A0A937AL85</accession>
<organism evidence="1 2">
    <name type="scientific">Marivirga atlantica</name>
    <dbReference type="NCBI Taxonomy" id="1548457"/>
    <lineage>
        <taxon>Bacteria</taxon>
        <taxon>Pseudomonadati</taxon>
        <taxon>Bacteroidota</taxon>
        <taxon>Cytophagia</taxon>
        <taxon>Cytophagales</taxon>
        <taxon>Marivirgaceae</taxon>
        <taxon>Marivirga</taxon>
    </lineage>
</organism>
<reference evidence="1" key="1">
    <citation type="submission" date="2021-01" db="EMBL/GenBank/DDBJ databases">
        <title>Marivirga sp. nov., isolated from intertidal surface sediments.</title>
        <authorList>
            <person name="Zhang M."/>
        </authorList>
    </citation>
    <scope>NUCLEOTIDE SEQUENCE</scope>
    <source>
        <strain evidence="1">SM1354</strain>
    </source>
</reference>
<gene>
    <name evidence="1" type="ORF">JKP34_10140</name>
</gene>
<dbReference type="EMBL" id="JAERQG010000002">
    <property type="protein sequence ID" value="MBL0765613.1"/>
    <property type="molecule type" value="Genomic_DNA"/>
</dbReference>
<evidence type="ECO:0008006" key="3">
    <source>
        <dbReference type="Google" id="ProtNLM"/>
    </source>
</evidence>
<sequence length="438" mass="50762">MNSHLNIFKAYSKEYSEYQLENDLTRALAICLQEDSLFFNDVLKSIIHNNYDGVFFGDLESKNTIQISIQKKTSEISNENDDFEKIYAVSLSDNVMTADHFWQQNHDKIYDPICDIVIKINNVLIIIEAKRDNVDCTAQLYNQAFNICSNSKISKDELADYIIPVDLEWTKLMSIAVNVGSFELATGSPNRFLNDFIELIRGHNFKWLPEPPIGSVSQENQRAIERRIDSAVSELNKVGHISKLDYSGRLGVSFSEPWANELLFKVKENGDLIGAIYPGNTKAQGVFIFDNDPELKQSIRIGDKNYELEIAYHIKFANQGFITGMWFNEKDLEKKLYTQNNFKKYCGRNKREKGDWKKIEDLFDDCFKTNFDWKKNCKWNSKIINTGRTQFNMSFGYEICVTIPFAELRDLDQTRTDLSGLTNLIESIYTQYKTLYKK</sequence>
<dbReference type="AlphaFoldDB" id="A0A937AL85"/>
<name>A0A937AL85_9BACT</name>
<dbReference type="RefSeq" id="WP_201920589.1">
    <property type="nucleotide sequence ID" value="NZ_JAERQG010000002.1"/>
</dbReference>
<proteinExistence type="predicted"/>
<protein>
    <recommendedName>
        <fullName evidence="3">PD-(D/E)XK nuclease superfamily protein</fullName>
    </recommendedName>
</protein>
<keyword evidence="2" id="KW-1185">Reference proteome</keyword>
<dbReference type="Proteomes" id="UP000642920">
    <property type="component" value="Unassembled WGS sequence"/>
</dbReference>
<evidence type="ECO:0000313" key="2">
    <source>
        <dbReference type="Proteomes" id="UP000642920"/>
    </source>
</evidence>
<evidence type="ECO:0000313" key="1">
    <source>
        <dbReference type="EMBL" id="MBL0765613.1"/>
    </source>
</evidence>